<dbReference type="KEGG" id="sacd:HS1genome_2353"/>
<evidence type="ECO:0000313" key="2">
    <source>
        <dbReference type="EMBL" id="GGU02748.1"/>
    </source>
</evidence>
<name>A0A348B712_9CREN</name>
<gene>
    <name evidence="2" type="ORF">GCM10007116_19800</name>
    <name evidence="1" type="ORF">HS1genome_2353</name>
</gene>
<reference evidence="2" key="1">
    <citation type="journal article" date="2014" name="Int. J. Syst. Evol. Microbiol.">
        <title>Complete genome sequence of Corynebacterium casei LMG S-19264T (=DSM 44701T), isolated from a smear-ripened cheese.</title>
        <authorList>
            <consortium name="US DOE Joint Genome Institute (JGI-PGF)"/>
            <person name="Walter F."/>
            <person name="Albersmeier A."/>
            <person name="Kalinowski J."/>
            <person name="Ruckert C."/>
        </authorList>
    </citation>
    <scope>NUCLEOTIDE SEQUENCE</scope>
    <source>
        <strain evidence="2">JCM 31740</strain>
    </source>
</reference>
<dbReference type="EMBL" id="BMQS01000023">
    <property type="protein sequence ID" value="GGU02748.1"/>
    <property type="molecule type" value="Genomic_DNA"/>
</dbReference>
<reference evidence="1" key="3">
    <citation type="journal article" date="2019" name="BMC Res. Notes">
        <title>Complete genome sequence of the Sulfodiicoccus acidiphilus strain HS-1T, the first crenarchaeon that lacks polB3, isolated from an acidic hot spring in Ohwaku-dani, Hakone, Japan.</title>
        <authorList>
            <person name="Sakai H.D."/>
            <person name="Kurosawa N."/>
        </authorList>
    </citation>
    <scope>NUCLEOTIDE SEQUENCE</scope>
    <source>
        <strain evidence="1">HS-1</strain>
    </source>
</reference>
<sequence length="53" mass="6125">MPYEDEDSMGWRALMEGVKWLIHGEFFGDPEGASPYSYKTQWDLRRGTGLLIS</sequence>
<keyword evidence="3" id="KW-1185">Reference proteome</keyword>
<reference evidence="2" key="4">
    <citation type="submission" date="2020-09" db="EMBL/GenBank/DDBJ databases">
        <authorList>
            <person name="Sun Q."/>
            <person name="Ohkuma M."/>
        </authorList>
    </citation>
    <scope>NUCLEOTIDE SEQUENCE</scope>
    <source>
        <strain evidence="2">JCM 31740</strain>
    </source>
</reference>
<dbReference type="Proteomes" id="UP000616143">
    <property type="component" value="Unassembled WGS sequence"/>
</dbReference>
<reference evidence="3" key="2">
    <citation type="submission" date="2018-04" db="EMBL/GenBank/DDBJ databases">
        <title>Complete genome sequence of Sulfodiicoccus acidiphilus strain HS-1.</title>
        <authorList>
            <person name="Sakai H.D."/>
            <person name="Kurosawa N."/>
        </authorList>
    </citation>
    <scope>NUCLEOTIDE SEQUENCE [LARGE SCALE GENOMIC DNA]</scope>
    <source>
        <strain evidence="3">HS-1</strain>
    </source>
</reference>
<accession>A0A348B712</accession>
<dbReference type="Proteomes" id="UP000276741">
    <property type="component" value="Chromosome"/>
</dbReference>
<evidence type="ECO:0000313" key="3">
    <source>
        <dbReference type="Proteomes" id="UP000276741"/>
    </source>
</evidence>
<proteinExistence type="predicted"/>
<evidence type="ECO:0000313" key="1">
    <source>
        <dbReference type="EMBL" id="BBD73964.1"/>
    </source>
</evidence>
<organism evidence="1 3">
    <name type="scientific">Sulfodiicoccus acidiphilus</name>
    <dbReference type="NCBI Taxonomy" id="1670455"/>
    <lineage>
        <taxon>Archaea</taxon>
        <taxon>Thermoproteota</taxon>
        <taxon>Thermoprotei</taxon>
        <taxon>Sulfolobales</taxon>
        <taxon>Sulfolobaceae</taxon>
        <taxon>Sulfodiicoccus</taxon>
    </lineage>
</organism>
<dbReference type="AlphaFoldDB" id="A0A348B712"/>
<protein>
    <submittedName>
        <fullName evidence="1">Uncharacterized protein</fullName>
    </submittedName>
</protein>
<dbReference type="EMBL" id="AP018553">
    <property type="protein sequence ID" value="BBD73964.1"/>
    <property type="molecule type" value="Genomic_DNA"/>
</dbReference>